<keyword evidence="3 10" id="KW-0812">Transmembrane</keyword>
<keyword evidence="4 10" id="KW-1133">Transmembrane helix</keyword>
<evidence type="ECO:0000256" key="9">
    <source>
        <dbReference type="ARBA" id="ARBA00023303"/>
    </source>
</evidence>
<dbReference type="PANTHER" id="PTHR43427:SF6">
    <property type="entry name" value="CHLORIDE CHANNEL PROTEIN CLC-E"/>
    <property type="match status" value="1"/>
</dbReference>
<reference evidence="12" key="1">
    <citation type="submission" date="2023-07" db="EMBL/GenBank/DDBJ databases">
        <title>The carbon used by Thiothrix.</title>
        <authorList>
            <person name="Chen L."/>
        </authorList>
    </citation>
    <scope>NUCLEOTIDE SEQUENCE [LARGE SCALE GENOMIC DNA]</scope>
</reference>
<dbReference type="InterPro" id="IPR014743">
    <property type="entry name" value="Cl-channel_core"/>
</dbReference>
<dbReference type="InterPro" id="IPR050368">
    <property type="entry name" value="ClC-type_chloride_channel"/>
</dbReference>
<dbReference type="InterPro" id="IPR046342">
    <property type="entry name" value="CBS_dom_sf"/>
</dbReference>
<evidence type="ECO:0000256" key="6">
    <source>
        <dbReference type="ARBA" id="ARBA00023136"/>
    </source>
</evidence>
<dbReference type="CDD" id="cd00400">
    <property type="entry name" value="Voltage_gated_ClC"/>
    <property type="match status" value="1"/>
</dbReference>
<dbReference type="SUPFAM" id="SSF54631">
    <property type="entry name" value="CBS-domain pair"/>
    <property type="match status" value="1"/>
</dbReference>
<comment type="caution">
    <text evidence="11">The sequence shown here is derived from an EMBL/GenBank/DDBJ whole genome shotgun (WGS) entry which is preliminary data.</text>
</comment>
<keyword evidence="5" id="KW-0406">Ion transport</keyword>
<evidence type="ECO:0000256" key="8">
    <source>
        <dbReference type="ARBA" id="ARBA00023214"/>
    </source>
</evidence>
<feature type="transmembrane region" description="Helical" evidence="10">
    <location>
        <begin position="279"/>
        <end position="300"/>
    </location>
</feature>
<name>A0ABU6D0F7_9GAMM</name>
<feature type="transmembrane region" description="Helical" evidence="10">
    <location>
        <begin position="235"/>
        <end position="259"/>
    </location>
</feature>
<feature type="transmembrane region" description="Helical" evidence="10">
    <location>
        <begin position="350"/>
        <end position="369"/>
    </location>
</feature>
<keyword evidence="8" id="KW-0868">Chloride</keyword>
<dbReference type="SUPFAM" id="SSF81340">
    <property type="entry name" value="Clc chloride channel"/>
    <property type="match status" value="1"/>
</dbReference>
<feature type="transmembrane region" description="Helical" evidence="10">
    <location>
        <begin position="321"/>
        <end position="338"/>
    </location>
</feature>
<keyword evidence="9" id="KW-0407">Ion channel</keyword>
<dbReference type="PRINTS" id="PR00762">
    <property type="entry name" value="CLCHANNEL"/>
</dbReference>
<evidence type="ECO:0000256" key="7">
    <source>
        <dbReference type="ARBA" id="ARBA00023173"/>
    </source>
</evidence>
<protein>
    <submittedName>
        <fullName evidence="11">Chloride channel protein</fullName>
    </submittedName>
</protein>
<dbReference type="PANTHER" id="PTHR43427">
    <property type="entry name" value="CHLORIDE CHANNEL PROTEIN CLC-E"/>
    <property type="match status" value="1"/>
</dbReference>
<organism evidence="11 12">
    <name type="scientific">Candidatus Thiothrix phosphatis</name>
    <dbReference type="NCBI Taxonomy" id="3112415"/>
    <lineage>
        <taxon>Bacteria</taxon>
        <taxon>Pseudomonadati</taxon>
        <taxon>Pseudomonadota</taxon>
        <taxon>Gammaproteobacteria</taxon>
        <taxon>Thiotrichales</taxon>
        <taxon>Thiotrichaceae</taxon>
        <taxon>Thiothrix</taxon>
    </lineage>
</organism>
<evidence type="ECO:0000256" key="3">
    <source>
        <dbReference type="ARBA" id="ARBA00022692"/>
    </source>
</evidence>
<accession>A0ABU6D0F7</accession>
<dbReference type="EMBL" id="JAYMYJ010000137">
    <property type="protein sequence ID" value="MEB4592560.1"/>
    <property type="molecule type" value="Genomic_DNA"/>
</dbReference>
<keyword evidence="2" id="KW-0813">Transport</keyword>
<feature type="transmembrane region" description="Helical" evidence="10">
    <location>
        <begin position="408"/>
        <end position="424"/>
    </location>
</feature>
<feature type="transmembrane region" description="Helical" evidence="10">
    <location>
        <begin position="197"/>
        <end position="215"/>
    </location>
</feature>
<evidence type="ECO:0000256" key="10">
    <source>
        <dbReference type="SAM" id="Phobius"/>
    </source>
</evidence>
<feature type="transmembrane region" description="Helical" evidence="10">
    <location>
        <begin position="62"/>
        <end position="82"/>
    </location>
</feature>
<proteinExistence type="predicted"/>
<keyword evidence="7" id="KW-0869">Chloride channel</keyword>
<reference evidence="11 12" key="2">
    <citation type="submission" date="2024-01" db="EMBL/GenBank/DDBJ databases">
        <authorList>
            <person name="Xie X."/>
        </authorList>
    </citation>
    <scope>NUCLEOTIDE SEQUENCE [LARGE SCALE GENOMIC DNA]</scope>
    <source>
        <strain evidence="11">SCUT-1</strain>
    </source>
</reference>
<keyword evidence="6 10" id="KW-0472">Membrane</keyword>
<dbReference type="InterPro" id="IPR001807">
    <property type="entry name" value="ClC"/>
</dbReference>
<feature type="transmembrane region" description="Helical" evidence="10">
    <location>
        <begin position="12"/>
        <end position="42"/>
    </location>
</feature>
<comment type="subcellular location">
    <subcellularLocation>
        <location evidence="1">Membrane</location>
        <topology evidence="1">Multi-pass membrane protein</topology>
    </subcellularLocation>
</comment>
<evidence type="ECO:0000256" key="1">
    <source>
        <dbReference type="ARBA" id="ARBA00004141"/>
    </source>
</evidence>
<gene>
    <name evidence="11" type="ORF">VSS37_16360</name>
</gene>
<evidence type="ECO:0000313" key="11">
    <source>
        <dbReference type="EMBL" id="MEB4592560.1"/>
    </source>
</evidence>
<evidence type="ECO:0000256" key="2">
    <source>
        <dbReference type="ARBA" id="ARBA00022448"/>
    </source>
</evidence>
<keyword evidence="12" id="KW-1185">Reference proteome</keyword>
<evidence type="ECO:0000256" key="5">
    <source>
        <dbReference type="ARBA" id="ARBA00023065"/>
    </source>
</evidence>
<dbReference type="RefSeq" id="WP_324696915.1">
    <property type="nucleotide sequence ID" value="NZ_JAYMYJ010000137.1"/>
</dbReference>
<feature type="transmembrane region" description="Helical" evidence="10">
    <location>
        <begin position="376"/>
        <end position="402"/>
    </location>
</feature>
<sequence length="574" mass="60777">MDNSKLISRSLGALCLIAIAIGVLAGIFSWLFRLLIAIIHNAAFLGQFSTQYDANIHTPASYLGWMIIFAPVLGGLVVVFLIRNFAPEAKGHGVPEVMSAIYHKRGLIPGNVSIVKALASAITIGTGGSLGREGPIIQISAALSSFVGRLAKVSVSQRNLLIACGASSGIAATFNAPLGGILFSIELLLVSINSRTVLPVAIAAVISANVGHYLIGDEPAFYIPALFGADTSKGVLISLLAIPLGAIIGLFSMVFIRSIYFAEDLFEKIPVNAYVRHMIGTLLLGAMFYSIYLQFGHYYVQGVGYATIQDTLTNVISHPGFLLFLLAAKVLATGLTIGSGGSGGVFSPSLFLGAVLGALFGNLVTLLFPGSGVNPVVFAVTGMAAMVSGTTSAPLTAAIIVYEMTRDYNAILPIMTAVSVAYALRRHFMKGDIYTLKLNRRGQMIPEELVADLGSHVVINDIASRNIVFLSEQDMTASDKDFACITEGGKVVGVVDLHSSHLDHEVPVQSLKKKHFVVLRPGTTLTAAIAQFYQEKRDIALISRSGNADQDAVIGVISSKHLIDMIGDVTATLR</sequence>
<evidence type="ECO:0000256" key="4">
    <source>
        <dbReference type="ARBA" id="ARBA00022989"/>
    </source>
</evidence>
<dbReference type="Pfam" id="PF00654">
    <property type="entry name" value="Voltage_CLC"/>
    <property type="match status" value="1"/>
</dbReference>
<evidence type="ECO:0000313" key="12">
    <source>
        <dbReference type="Proteomes" id="UP001308005"/>
    </source>
</evidence>
<dbReference type="Proteomes" id="UP001308005">
    <property type="component" value="Unassembled WGS sequence"/>
</dbReference>
<dbReference type="Gene3D" id="1.10.3080.10">
    <property type="entry name" value="Clc chloride channel"/>
    <property type="match status" value="1"/>
</dbReference>
<feature type="transmembrane region" description="Helical" evidence="10">
    <location>
        <begin position="160"/>
        <end position="185"/>
    </location>
</feature>